<keyword evidence="3" id="KW-1185">Reference proteome</keyword>
<feature type="chain" id="PRO_5004581366" evidence="1">
    <location>
        <begin position="19"/>
        <end position="217"/>
    </location>
</feature>
<dbReference type="KEGG" id="tut:107363966"/>
<dbReference type="EMBL" id="CAEY01000078">
    <property type="status" value="NOT_ANNOTATED_CDS"/>
    <property type="molecule type" value="Genomic_DNA"/>
</dbReference>
<dbReference type="EnsemblMetazoa" id="tetur11g05420.1">
    <property type="protein sequence ID" value="tetur11g05420.1"/>
    <property type="gene ID" value="tetur11g05420"/>
</dbReference>
<dbReference type="AlphaFoldDB" id="T1KHS3"/>
<keyword evidence="1" id="KW-0732">Signal</keyword>
<feature type="signal peptide" evidence="1">
    <location>
        <begin position="1"/>
        <end position="18"/>
    </location>
</feature>
<proteinExistence type="predicted"/>
<accession>T1KHS3</accession>
<evidence type="ECO:0000313" key="2">
    <source>
        <dbReference type="EnsemblMetazoa" id="tetur11g05420.1"/>
    </source>
</evidence>
<organism evidence="2 3">
    <name type="scientific">Tetranychus urticae</name>
    <name type="common">Two-spotted spider mite</name>
    <dbReference type="NCBI Taxonomy" id="32264"/>
    <lineage>
        <taxon>Eukaryota</taxon>
        <taxon>Metazoa</taxon>
        <taxon>Ecdysozoa</taxon>
        <taxon>Arthropoda</taxon>
        <taxon>Chelicerata</taxon>
        <taxon>Arachnida</taxon>
        <taxon>Acari</taxon>
        <taxon>Acariformes</taxon>
        <taxon>Trombidiformes</taxon>
        <taxon>Prostigmata</taxon>
        <taxon>Eleutherengona</taxon>
        <taxon>Raphignathae</taxon>
        <taxon>Tetranychoidea</taxon>
        <taxon>Tetranychidae</taxon>
        <taxon>Tetranychus</taxon>
    </lineage>
</organism>
<dbReference type="HOGENOM" id="CLU_111735_0_0_1"/>
<name>T1KHS3_TETUR</name>
<gene>
    <name evidence="2" type="primary">107363966</name>
</gene>
<evidence type="ECO:0000256" key="1">
    <source>
        <dbReference type="SAM" id="SignalP"/>
    </source>
</evidence>
<evidence type="ECO:0000313" key="3">
    <source>
        <dbReference type="Proteomes" id="UP000015104"/>
    </source>
</evidence>
<sequence length="217" mass="24841">MKFLIVLSAIFCLSAIRAAPTEEPTPLAKAAVEFNRRFLNEWEKTVPGWDSKASLRSNLLALLSKPFDNKLVPAWNPDVSAKENFERYIVLLDVEGLARNKSVVDNMALIVQKYFDKLPIPMFFPKNELEEKIVDQVMKFVTEQHFGFDYNKETFDQAVNAWLNSLADIKISDPKDFIKSNLEQLYAAIPFPGFNADKTLEDNFVALTEFILEKLDI</sequence>
<reference evidence="2" key="2">
    <citation type="submission" date="2015-06" db="UniProtKB">
        <authorList>
            <consortium name="EnsemblMetazoa"/>
        </authorList>
    </citation>
    <scope>IDENTIFICATION</scope>
</reference>
<dbReference type="Proteomes" id="UP000015104">
    <property type="component" value="Unassembled WGS sequence"/>
</dbReference>
<protein>
    <submittedName>
        <fullName evidence="2">Uncharacterized protein</fullName>
    </submittedName>
</protein>
<reference evidence="3" key="1">
    <citation type="submission" date="2011-08" db="EMBL/GenBank/DDBJ databases">
        <authorList>
            <person name="Rombauts S."/>
        </authorList>
    </citation>
    <scope>NUCLEOTIDE SEQUENCE</scope>
    <source>
        <strain evidence="3">London</strain>
    </source>
</reference>